<dbReference type="AlphaFoldDB" id="A0A0S3KEP2"/>
<evidence type="ECO:0000313" key="6">
    <source>
        <dbReference type="Proteomes" id="UP000065511"/>
    </source>
</evidence>
<dbReference type="InterPro" id="IPR036390">
    <property type="entry name" value="WH_DNA-bd_sf"/>
</dbReference>
<sequence>MIPYVRQEKIIEILESRELIKIEDLQKLIPEVSISTLRRDLKELEGVNKVQTLSGGAVKLSSSVSELPISTKASLQTKEKLYIAELATREVVAGETIYLDSGSTCTVLLRELLKKKIRIITTNTDVLRLTGDFEAEVTILGGTYDPKISSLSGPLAEANIKKYVFDKAFLGANGIDLKFGVTTPNLVEAIKKKTVIDHAKKSFLLCDSSKFHKTSAVKSFDLNEVILITDTFDSDLSKEMAIISK</sequence>
<dbReference type="GO" id="GO:0003700">
    <property type="term" value="F:DNA-binding transcription factor activity"/>
    <property type="evidence" value="ECO:0007669"/>
    <property type="project" value="InterPro"/>
</dbReference>
<dbReference type="SUPFAM" id="SSF100950">
    <property type="entry name" value="NagB/RpiA/CoA transferase-like"/>
    <property type="match status" value="1"/>
</dbReference>
<name>A0A0S3KEP2_9ENTE</name>
<dbReference type="Proteomes" id="UP000065511">
    <property type="component" value="Chromosome"/>
</dbReference>
<proteinExistence type="predicted"/>
<dbReference type="SMART" id="SM01134">
    <property type="entry name" value="DeoRC"/>
    <property type="match status" value="1"/>
</dbReference>
<evidence type="ECO:0000259" key="3">
    <source>
        <dbReference type="SMART" id="SM00420"/>
    </source>
</evidence>
<dbReference type="InterPro" id="IPR001034">
    <property type="entry name" value="DeoR_HTH"/>
</dbReference>
<gene>
    <name evidence="4" type="ORF">ATZ33_15440</name>
    <name evidence="5" type="ORF">RV15_GL001568</name>
</gene>
<dbReference type="PANTHER" id="PTHR30363">
    <property type="entry name" value="HTH-TYPE TRANSCRIPTIONAL REGULATOR SRLR-RELATED"/>
    <property type="match status" value="1"/>
</dbReference>
<evidence type="ECO:0000313" key="7">
    <source>
        <dbReference type="Proteomes" id="UP000183039"/>
    </source>
</evidence>
<dbReference type="Pfam" id="PF00455">
    <property type="entry name" value="DeoRC"/>
    <property type="match status" value="1"/>
</dbReference>
<protein>
    <submittedName>
        <fullName evidence="4">Transcriptional regulator</fullName>
    </submittedName>
</protein>
<dbReference type="InterPro" id="IPR014036">
    <property type="entry name" value="DeoR-like_C"/>
</dbReference>
<accession>A0A0S3KEP2</accession>
<dbReference type="PANTHER" id="PTHR30363:SF44">
    <property type="entry name" value="AGA OPERON TRANSCRIPTIONAL REPRESSOR-RELATED"/>
    <property type="match status" value="1"/>
</dbReference>
<evidence type="ECO:0000256" key="2">
    <source>
        <dbReference type="ARBA" id="ARBA00023163"/>
    </source>
</evidence>
<dbReference type="SUPFAM" id="SSF46785">
    <property type="entry name" value="Winged helix' DNA-binding domain"/>
    <property type="match status" value="1"/>
</dbReference>
<dbReference type="Gene3D" id="3.40.50.1360">
    <property type="match status" value="1"/>
</dbReference>
<dbReference type="OrthoDB" id="9797223at2"/>
<dbReference type="EMBL" id="JXLC01000022">
    <property type="protein sequence ID" value="OJG89727.1"/>
    <property type="molecule type" value="Genomic_DNA"/>
</dbReference>
<organism evidence="5 7">
    <name type="scientific">Enterococcus silesiacus</name>
    <dbReference type="NCBI Taxonomy" id="332949"/>
    <lineage>
        <taxon>Bacteria</taxon>
        <taxon>Bacillati</taxon>
        <taxon>Bacillota</taxon>
        <taxon>Bacilli</taxon>
        <taxon>Lactobacillales</taxon>
        <taxon>Enterococcaceae</taxon>
        <taxon>Enterococcus</taxon>
    </lineage>
</organism>
<dbReference type="KEGG" id="ess:ATZ33_15440"/>
<dbReference type="RefSeq" id="WP_071878582.1">
    <property type="nucleotide sequence ID" value="NZ_JXLC01000022.1"/>
</dbReference>
<keyword evidence="1" id="KW-0805">Transcription regulation</keyword>
<dbReference type="InterPro" id="IPR037171">
    <property type="entry name" value="NagB/RpiA_transferase-like"/>
</dbReference>
<dbReference type="Pfam" id="PF08220">
    <property type="entry name" value="HTH_DeoR"/>
    <property type="match status" value="1"/>
</dbReference>
<dbReference type="SMART" id="SM00420">
    <property type="entry name" value="HTH_DEOR"/>
    <property type="match status" value="1"/>
</dbReference>
<evidence type="ECO:0000313" key="5">
    <source>
        <dbReference type="EMBL" id="OJG89727.1"/>
    </source>
</evidence>
<evidence type="ECO:0000313" key="4">
    <source>
        <dbReference type="EMBL" id="ALS02718.1"/>
    </source>
</evidence>
<dbReference type="Proteomes" id="UP000183039">
    <property type="component" value="Unassembled WGS sequence"/>
</dbReference>
<dbReference type="InterPro" id="IPR050313">
    <property type="entry name" value="Carb_Metab_HTH_regulators"/>
</dbReference>
<feature type="domain" description="HTH deoR-type" evidence="3">
    <location>
        <begin position="6"/>
        <end position="59"/>
    </location>
</feature>
<dbReference type="EMBL" id="CP013614">
    <property type="protein sequence ID" value="ALS02718.1"/>
    <property type="molecule type" value="Genomic_DNA"/>
</dbReference>
<reference evidence="5 7" key="1">
    <citation type="submission" date="2014-12" db="EMBL/GenBank/DDBJ databases">
        <title>Draft genome sequences of 29 type strains of Enterococci.</title>
        <authorList>
            <person name="Zhong Z."/>
            <person name="Sun Z."/>
            <person name="Liu W."/>
            <person name="Zhang W."/>
            <person name="Zhang H."/>
        </authorList>
    </citation>
    <scope>NUCLEOTIDE SEQUENCE [LARGE SCALE GENOMIC DNA]</scope>
    <source>
        <strain evidence="5 7">DSM 22801</strain>
    </source>
</reference>
<evidence type="ECO:0000256" key="1">
    <source>
        <dbReference type="ARBA" id="ARBA00023015"/>
    </source>
</evidence>
<keyword evidence="6" id="KW-1185">Reference proteome</keyword>
<reference evidence="4 6" key="2">
    <citation type="submission" date="2015-12" db="EMBL/GenBank/DDBJ databases">
        <authorList>
            <person name="Lauer A."/>
            <person name="Humrighouse B."/>
            <person name="Loparev V."/>
            <person name="Shewmaker P.L."/>
            <person name="Whitney A.M."/>
            <person name="McLaughlin R.W."/>
        </authorList>
    </citation>
    <scope>NUCLEOTIDE SEQUENCE [LARGE SCALE GENOMIC DNA]</scope>
    <source>
        <strain evidence="4 6">LMG 23085</strain>
    </source>
</reference>
<keyword evidence="2" id="KW-0804">Transcription</keyword>